<protein>
    <submittedName>
        <fullName evidence="12">Putative ABC transporter (Protein fusion consisting of two ATP-binding domains and permease)</fullName>
        <ecNumber evidence="12">3.6.3.-</ecNumber>
    </submittedName>
</protein>
<evidence type="ECO:0000256" key="2">
    <source>
        <dbReference type="ARBA" id="ARBA00005417"/>
    </source>
</evidence>
<dbReference type="GO" id="GO:0016020">
    <property type="term" value="C:membrane"/>
    <property type="evidence" value="ECO:0007669"/>
    <property type="project" value="UniProtKB-SubCell"/>
</dbReference>
<keyword evidence="6 9" id="KW-1133">Transmembrane helix</keyword>
<comment type="subcellular location">
    <subcellularLocation>
        <location evidence="1">Membrane</location>
        <topology evidence="1">Multi-pass membrane protein</topology>
    </subcellularLocation>
</comment>
<evidence type="ECO:0000256" key="8">
    <source>
        <dbReference type="SAM" id="MobiDB-lite"/>
    </source>
</evidence>
<dbReference type="Pfam" id="PF12698">
    <property type="entry name" value="ABC2_membrane_3"/>
    <property type="match status" value="1"/>
</dbReference>
<dbReference type="InterPro" id="IPR047817">
    <property type="entry name" value="ABC2_TM_bact-type"/>
</dbReference>
<evidence type="ECO:0000313" key="13">
    <source>
        <dbReference type="Proteomes" id="UP000182888"/>
    </source>
</evidence>
<reference evidence="13" key="1">
    <citation type="submission" date="2014-08" db="EMBL/GenBank/DDBJ databases">
        <authorList>
            <person name="Edwards T."/>
        </authorList>
    </citation>
    <scope>NUCLEOTIDE SEQUENCE [LARGE SCALE GENOMIC DNA]</scope>
</reference>
<evidence type="ECO:0000256" key="6">
    <source>
        <dbReference type="ARBA" id="ARBA00022989"/>
    </source>
</evidence>
<dbReference type="EMBL" id="CCND01000051">
    <property type="protein sequence ID" value="CDX62921.1"/>
    <property type="molecule type" value="Genomic_DNA"/>
</dbReference>
<evidence type="ECO:0000256" key="4">
    <source>
        <dbReference type="ARBA" id="ARBA00022741"/>
    </source>
</evidence>
<dbReference type="PROSITE" id="PS51012">
    <property type="entry name" value="ABC_TM2"/>
    <property type="match status" value="1"/>
</dbReference>
<organism evidence="12 13">
    <name type="scientific">Mesorhizobium plurifarium</name>
    <dbReference type="NCBI Taxonomy" id="69974"/>
    <lineage>
        <taxon>Bacteria</taxon>
        <taxon>Pseudomonadati</taxon>
        <taxon>Pseudomonadota</taxon>
        <taxon>Alphaproteobacteria</taxon>
        <taxon>Hyphomicrobiales</taxon>
        <taxon>Phyllobacteriaceae</taxon>
        <taxon>Mesorhizobium</taxon>
    </lineage>
</organism>
<feature type="transmembrane region" description="Helical" evidence="9">
    <location>
        <begin position="843"/>
        <end position="862"/>
    </location>
</feature>
<feature type="region of interest" description="Disordered" evidence="8">
    <location>
        <begin position="519"/>
        <end position="550"/>
    </location>
</feature>
<evidence type="ECO:0000259" key="10">
    <source>
        <dbReference type="PROSITE" id="PS50893"/>
    </source>
</evidence>
<evidence type="ECO:0000256" key="9">
    <source>
        <dbReference type="SAM" id="Phobius"/>
    </source>
</evidence>
<evidence type="ECO:0000256" key="5">
    <source>
        <dbReference type="ARBA" id="ARBA00022840"/>
    </source>
</evidence>
<evidence type="ECO:0000256" key="3">
    <source>
        <dbReference type="ARBA" id="ARBA00022692"/>
    </source>
</evidence>
<accession>A0A0K2W793</accession>
<dbReference type="InterPro" id="IPR003593">
    <property type="entry name" value="AAA+_ATPase"/>
</dbReference>
<dbReference type="SUPFAM" id="SSF52540">
    <property type="entry name" value="P-loop containing nucleoside triphosphate hydrolases"/>
    <property type="match status" value="2"/>
</dbReference>
<feature type="domain" description="ABC transporter" evidence="10">
    <location>
        <begin position="17"/>
        <end position="252"/>
    </location>
</feature>
<feature type="transmembrane region" description="Helical" evidence="9">
    <location>
        <begin position="735"/>
        <end position="758"/>
    </location>
</feature>
<dbReference type="CDD" id="cd03230">
    <property type="entry name" value="ABC_DR_subfamily_A"/>
    <property type="match status" value="1"/>
</dbReference>
<evidence type="ECO:0000259" key="11">
    <source>
        <dbReference type="PROSITE" id="PS51012"/>
    </source>
</evidence>
<evidence type="ECO:0000256" key="7">
    <source>
        <dbReference type="ARBA" id="ARBA00023136"/>
    </source>
</evidence>
<dbReference type="PANTHER" id="PTHR43038:SF4">
    <property type="entry name" value="RIBOSOME-ASSOCIATED ATPASE"/>
    <property type="match status" value="1"/>
</dbReference>
<dbReference type="EC" id="3.6.3.-" evidence="12"/>
<feature type="domain" description="ABC transmembrane type-2" evidence="11">
    <location>
        <begin position="698"/>
        <end position="928"/>
    </location>
</feature>
<evidence type="ECO:0000256" key="1">
    <source>
        <dbReference type="ARBA" id="ARBA00004141"/>
    </source>
</evidence>
<feature type="domain" description="ABC transporter" evidence="10">
    <location>
        <begin position="282"/>
        <end position="512"/>
    </location>
</feature>
<dbReference type="SMART" id="SM00382">
    <property type="entry name" value="AAA"/>
    <property type="match status" value="2"/>
</dbReference>
<dbReference type="Proteomes" id="UP000182888">
    <property type="component" value="Unassembled WGS sequence"/>
</dbReference>
<dbReference type="InterPro" id="IPR027417">
    <property type="entry name" value="P-loop_NTPase"/>
</dbReference>
<keyword evidence="7 9" id="KW-0472">Membrane</keyword>
<dbReference type="InterPro" id="IPR003439">
    <property type="entry name" value="ABC_transporter-like_ATP-bd"/>
</dbReference>
<name>A0A0K2W793_MESPL</name>
<keyword evidence="3 9" id="KW-0812">Transmembrane</keyword>
<dbReference type="Pfam" id="PF00005">
    <property type="entry name" value="ABC_tran"/>
    <property type="match status" value="2"/>
</dbReference>
<keyword evidence="4" id="KW-0547">Nucleotide-binding</keyword>
<dbReference type="NCBIfam" id="NF033858">
    <property type="entry name" value="ABC2_perm_RbbA"/>
    <property type="match status" value="1"/>
</dbReference>
<dbReference type="InterPro" id="IPR047651">
    <property type="entry name" value="ABC2_perm_RbbA"/>
</dbReference>
<dbReference type="PROSITE" id="PS50893">
    <property type="entry name" value="ABC_TRANSPORTER_2"/>
    <property type="match status" value="2"/>
</dbReference>
<proteinExistence type="inferred from homology"/>
<comment type="similarity">
    <text evidence="2">Belongs to the ABC transporter superfamily.</text>
</comment>
<dbReference type="PROSITE" id="PS00211">
    <property type="entry name" value="ABC_TRANSPORTER_1"/>
    <property type="match status" value="1"/>
</dbReference>
<keyword evidence="12" id="KW-0378">Hydrolase</keyword>
<feature type="transmembrane region" description="Helical" evidence="9">
    <location>
        <begin position="785"/>
        <end position="808"/>
    </location>
</feature>
<dbReference type="InterPro" id="IPR017871">
    <property type="entry name" value="ABC_transporter-like_CS"/>
</dbReference>
<dbReference type="InterPro" id="IPR013525">
    <property type="entry name" value="ABC2_TM"/>
</dbReference>
<dbReference type="GO" id="GO:0016887">
    <property type="term" value="F:ATP hydrolysis activity"/>
    <property type="evidence" value="ECO:0007669"/>
    <property type="project" value="InterPro"/>
</dbReference>
<dbReference type="Gene3D" id="3.40.1710.10">
    <property type="entry name" value="abc type-2 transporter like domain"/>
    <property type="match status" value="1"/>
</dbReference>
<dbReference type="PANTHER" id="PTHR43038">
    <property type="entry name" value="ATP-BINDING CASSETTE, SUB-FAMILY H, MEMBER 1"/>
    <property type="match status" value="1"/>
</dbReference>
<feature type="transmembrane region" description="Helical" evidence="9">
    <location>
        <begin position="814"/>
        <end position="836"/>
    </location>
</feature>
<gene>
    <name evidence="12" type="ORF">MPL1032_80013</name>
</gene>
<evidence type="ECO:0000313" key="12">
    <source>
        <dbReference type="EMBL" id="CDX62921.1"/>
    </source>
</evidence>
<feature type="transmembrane region" description="Helical" evidence="9">
    <location>
        <begin position="906"/>
        <end position="925"/>
    </location>
</feature>
<dbReference type="AlphaFoldDB" id="A0A0K2W793"/>
<sequence>MNARPDGAAAFSPKRVARLENVGHAYGKVRALDAVTLDFPAGCMVGLIGPDGVGKSSLLSLIAGARTIQQGRMEVLGGDMADLRHRQSVYPRIAYMPQGLGKNLYPTLSVFDNIDFFGRLFGHDRRERERRIGELLRRTGLAPFADRQAGKLSGGMKQKLGLCCALIHDPDLLILDEPTTGVDPLSRRQFWELIGEIRKGRDGMSVIIATAYMEEASRFDWLVAMDGGRVLASGTPSDLLERTGTPDLDAAFIALLPPEKRDRHEAVVIPPRPADADGVSAIEAEHLTMRFGDFTAVDDVSFRIGRGEIFGFLGSNGCGKTTTMKMLTGLLEPSEGKARLFGREIDPHDIEVRRRVGYMSQGFSLYSELTVRQNLVLHARLFGMADAAIPARVEEVARQFGLADNVDALPEALPLGIRQRLSLAVAMIHSPEILILDEPTSGVDPVARDGFWRILADLSRKGNVTIFVSTHFMNEAERCDRISLMHAGRVLVSDTPAGIVGSRSAATLEEAFVGYLEEATGPEQPGAPGSAAETMPLAEAPGTPHGQSQKSLAGRFFDLRRMFAYTRREALELARDPIRATLATIGSLILMFVVGYGINMDVENLSFAVLDRDDTTISRDYVLQIAGSRYFTEKTPITDYADLDRRMEDGELNLAIEIPTGFGRDLARGRHVTIGAWIDGAMPTRAETVQGYVSGMHADWLTRKARELYGDAATASAFQLDIRYRYNPDVRSLDAIVPAVIPMLLLLIPAMLAVLSVVREKELGSIINFYVTPVTRLEFLVGKQIPYVVLAMLNFVLLTAFAVFIFGVPLTGSLPAFAAAALLYVMATTAMGLFLSTFMSSQIAAIFGTALITMIPATQYSGMIDPVSSLQGAGAFIGQIYPTTYFVTISRGVFSKALSFADLSGAFVPLLVAIPVLLSLGAAFLRKQAR</sequence>
<keyword evidence="5 12" id="KW-0067">ATP-binding</keyword>
<dbReference type="Gene3D" id="3.40.50.300">
    <property type="entry name" value="P-loop containing nucleotide triphosphate hydrolases"/>
    <property type="match status" value="2"/>
</dbReference>
<dbReference type="GO" id="GO:0005524">
    <property type="term" value="F:ATP binding"/>
    <property type="evidence" value="ECO:0007669"/>
    <property type="project" value="UniProtKB-KW"/>
</dbReference>
<dbReference type="GO" id="GO:0140359">
    <property type="term" value="F:ABC-type transporter activity"/>
    <property type="evidence" value="ECO:0007669"/>
    <property type="project" value="InterPro"/>
</dbReference>